<dbReference type="InterPro" id="IPR036388">
    <property type="entry name" value="WH-like_DNA-bd_sf"/>
</dbReference>
<dbReference type="GO" id="GO:0005886">
    <property type="term" value="C:plasma membrane"/>
    <property type="evidence" value="ECO:0007669"/>
    <property type="project" value="UniProtKB-SubCell"/>
</dbReference>
<feature type="transmembrane region" description="Helical" evidence="6">
    <location>
        <begin position="262"/>
        <end position="284"/>
    </location>
</feature>
<evidence type="ECO:0000256" key="1">
    <source>
        <dbReference type="ARBA" id="ARBA00004651"/>
    </source>
</evidence>
<protein>
    <submittedName>
        <fullName evidence="7">Uncharacterized protein</fullName>
    </submittedName>
</protein>
<keyword evidence="2" id="KW-1003">Cell membrane</keyword>
<feature type="transmembrane region" description="Helical" evidence="6">
    <location>
        <begin position="201"/>
        <end position="222"/>
    </location>
</feature>
<keyword evidence="3 6" id="KW-0812">Transmembrane</keyword>
<dbReference type="Pfam" id="PF03631">
    <property type="entry name" value="Virul_fac_BrkB"/>
    <property type="match status" value="1"/>
</dbReference>
<dbReference type="Proteomes" id="UP000035268">
    <property type="component" value="Chromosome"/>
</dbReference>
<keyword evidence="8" id="KW-1185">Reference proteome</keyword>
<evidence type="ECO:0000313" key="8">
    <source>
        <dbReference type="Proteomes" id="UP000035268"/>
    </source>
</evidence>
<feature type="transmembrane region" description="Helical" evidence="6">
    <location>
        <begin position="60"/>
        <end position="83"/>
    </location>
</feature>
<dbReference type="InterPro" id="IPR036390">
    <property type="entry name" value="WH_DNA-bd_sf"/>
</dbReference>
<feature type="transmembrane region" description="Helical" evidence="6">
    <location>
        <begin position="119"/>
        <end position="138"/>
    </location>
</feature>
<accession>A0A0G3ED11</accession>
<dbReference type="OrthoDB" id="9808671at2"/>
<feature type="transmembrane region" description="Helical" evidence="6">
    <location>
        <begin position="229"/>
        <end position="250"/>
    </location>
</feature>
<gene>
    <name evidence="7" type="ORF">L21SP4_00007</name>
</gene>
<dbReference type="PANTHER" id="PTHR30213:SF0">
    <property type="entry name" value="UPF0761 MEMBRANE PROTEIN YIHY"/>
    <property type="match status" value="1"/>
</dbReference>
<dbReference type="InterPro" id="IPR017039">
    <property type="entry name" value="Virul_fac_BrkB"/>
</dbReference>
<dbReference type="EMBL" id="CP010904">
    <property type="protein sequence ID" value="AKJ63297.1"/>
    <property type="molecule type" value="Genomic_DNA"/>
</dbReference>
<keyword evidence="5 6" id="KW-0472">Membrane</keyword>
<comment type="subcellular location">
    <subcellularLocation>
        <location evidence="1">Cell membrane</location>
        <topology evidence="1">Multi-pass membrane protein</topology>
    </subcellularLocation>
</comment>
<dbReference type="Gene3D" id="1.10.10.10">
    <property type="entry name" value="Winged helix-like DNA-binding domain superfamily/Winged helix DNA-binding domain"/>
    <property type="match status" value="1"/>
</dbReference>
<evidence type="ECO:0000256" key="3">
    <source>
        <dbReference type="ARBA" id="ARBA00022692"/>
    </source>
</evidence>
<dbReference type="AlphaFoldDB" id="A0A0G3ED11"/>
<dbReference type="NCBIfam" id="TIGR00765">
    <property type="entry name" value="yihY_not_rbn"/>
    <property type="match status" value="1"/>
</dbReference>
<evidence type="ECO:0000256" key="2">
    <source>
        <dbReference type="ARBA" id="ARBA00022475"/>
    </source>
</evidence>
<reference evidence="7 8" key="2">
    <citation type="journal article" date="2016" name="ISME J.">
        <title>Characterization of the first cultured representative of Verrucomicrobia subdivision 5 indicates the proposal of a novel phylum.</title>
        <authorList>
            <person name="Spring S."/>
            <person name="Bunk B."/>
            <person name="Sproer C."/>
            <person name="Schumann P."/>
            <person name="Rohde M."/>
            <person name="Tindall B.J."/>
            <person name="Klenk H.P."/>
        </authorList>
    </citation>
    <scope>NUCLEOTIDE SEQUENCE [LARGE SCALE GENOMIC DNA]</scope>
    <source>
        <strain evidence="7 8">L21-Fru-AB</strain>
    </source>
</reference>
<dbReference type="PANTHER" id="PTHR30213">
    <property type="entry name" value="INNER MEMBRANE PROTEIN YHJD"/>
    <property type="match status" value="1"/>
</dbReference>
<feature type="transmembrane region" description="Helical" evidence="6">
    <location>
        <begin position="164"/>
        <end position="189"/>
    </location>
</feature>
<sequence length="435" mass="48306">MSGGKKNWRDRLNEWRQIDIWEIESAALSGTRRRVLKAARVLVLAFKGFRSDQCPLQASALTFSTVMALVPLLAVLFTISNAFGGTLATEKLIEFSAQMPEQFQRFIEKVIELARETSFAALGAVGALALLLVVIKMINRIEETFNVIWGVVTPRNFLRKCQNYITVLVVAPLLMAVAVTCVSLIQVYLEKIAVLGPLVSIGLRLMPIAITTLAFISLYVFLPNTSVPLRSAALGGLVGAILWVLWQIVFIKFQVGVARYNAIYGTFALIPIFLFWLQISWMILLFGAELSFSSQHAGSYHRERIAARASVFTQLAVALMVMRELRDDFENRGIPLDSAGFARDHHLPARLVRKIVDTLRSAGYITGTADNPKAYTLLRDPRNIAVDELYQLLLNEGASMEQCGLGGLPESVDRALDAAREGFRQKLGEMKLSEL</sequence>
<reference evidence="8" key="1">
    <citation type="submission" date="2015-02" db="EMBL/GenBank/DDBJ databases">
        <title>Description and complete genome sequence of the first cultured representative of the subdivision 5 of the Verrucomicrobia phylum.</title>
        <authorList>
            <person name="Spring S."/>
            <person name="Bunk B."/>
            <person name="Sproer C."/>
            <person name="Klenk H.-P."/>
        </authorList>
    </citation>
    <scope>NUCLEOTIDE SEQUENCE [LARGE SCALE GENOMIC DNA]</scope>
    <source>
        <strain evidence="8">L21-Fru-AB</strain>
    </source>
</reference>
<keyword evidence="4 6" id="KW-1133">Transmembrane helix</keyword>
<evidence type="ECO:0000256" key="5">
    <source>
        <dbReference type="ARBA" id="ARBA00023136"/>
    </source>
</evidence>
<name>A0A0G3ED11_9BACT</name>
<evidence type="ECO:0000256" key="6">
    <source>
        <dbReference type="SAM" id="Phobius"/>
    </source>
</evidence>
<evidence type="ECO:0000256" key="4">
    <source>
        <dbReference type="ARBA" id="ARBA00022989"/>
    </source>
</evidence>
<dbReference type="SUPFAM" id="SSF46785">
    <property type="entry name" value="Winged helix' DNA-binding domain"/>
    <property type="match status" value="1"/>
</dbReference>
<evidence type="ECO:0000313" key="7">
    <source>
        <dbReference type="EMBL" id="AKJ63297.1"/>
    </source>
</evidence>
<dbReference type="RefSeq" id="WP_052880743.1">
    <property type="nucleotide sequence ID" value="NZ_CP010904.1"/>
</dbReference>
<organism evidence="7 8">
    <name type="scientific">Kiritimatiella glycovorans</name>
    <dbReference type="NCBI Taxonomy" id="1307763"/>
    <lineage>
        <taxon>Bacteria</taxon>
        <taxon>Pseudomonadati</taxon>
        <taxon>Kiritimatiellota</taxon>
        <taxon>Kiritimatiellia</taxon>
        <taxon>Kiritimatiellales</taxon>
        <taxon>Kiritimatiellaceae</taxon>
        <taxon>Kiritimatiella</taxon>
    </lineage>
</organism>
<dbReference type="KEGG" id="vbl:L21SP4_00007"/>
<dbReference type="STRING" id="1307763.L21SP4_00007"/>
<proteinExistence type="predicted"/>